<keyword evidence="13" id="KW-1185">Reference proteome</keyword>
<dbReference type="Gene3D" id="1.20.1560.10">
    <property type="entry name" value="ABC transporter type 1, transmembrane domain"/>
    <property type="match status" value="1"/>
</dbReference>
<dbReference type="PROSITE" id="PS00211">
    <property type="entry name" value="ABC_TRANSPORTER_1"/>
    <property type="match status" value="1"/>
</dbReference>
<keyword evidence="8 9" id="KW-0472">Membrane</keyword>
<keyword evidence="5" id="KW-0547">Nucleotide-binding</keyword>
<dbReference type="GO" id="GO:0005886">
    <property type="term" value="C:plasma membrane"/>
    <property type="evidence" value="ECO:0007669"/>
    <property type="project" value="UniProtKB-SubCell"/>
</dbReference>
<dbReference type="InterPro" id="IPR044726">
    <property type="entry name" value="ABCC_6TM_D2"/>
</dbReference>
<evidence type="ECO:0000256" key="7">
    <source>
        <dbReference type="ARBA" id="ARBA00022989"/>
    </source>
</evidence>
<evidence type="ECO:0000259" key="10">
    <source>
        <dbReference type="PROSITE" id="PS50893"/>
    </source>
</evidence>
<sequence length="413" mass="46133">MSVIDTELPFTLVDLCVNVSVTFMAAVLMCVFSGYFAATLPPIIFFCWILQKFYLRTSRQIRILELQAKSPLFTHFLDTLQGLPSVRAFRWDLQFREQYLQFLDASQRPYYLLFCIQRWLAVVLDLTVAVMATILMTLVVELRGQFAPKFVALALLNVTSFGKSLTLVIRDYTQLETSLGAVSRINEFCLKTEDENLPGEVVVPPSDWPSNGRVEIRNLTASYTVSKDPVLHGANLDIPAGSKIGICGRSGSGKSSLLACLLRLLEVDPQSTVKFDGIDITTVPRQTLRAAVAMEEVIEKLGGLDAILDVDRLSQGQRQLLCLAKAMLANKRIILLDEASSNVDAKSEQLIRRVIREEFVSSTVIAVVHRLGAVVDFDRVAVMKAGRVVEWDNPRALLQQESEFKRLWDLSSG</sequence>
<dbReference type="PROSITE" id="PS50929">
    <property type="entry name" value="ABC_TM1F"/>
    <property type="match status" value="1"/>
</dbReference>
<protein>
    <submittedName>
        <fullName evidence="12">Multidrug resistance-associated 1</fullName>
    </submittedName>
</protein>
<evidence type="ECO:0000256" key="8">
    <source>
        <dbReference type="ARBA" id="ARBA00023136"/>
    </source>
</evidence>
<dbReference type="GO" id="GO:0005524">
    <property type="term" value="F:ATP binding"/>
    <property type="evidence" value="ECO:0007669"/>
    <property type="project" value="UniProtKB-KW"/>
</dbReference>
<evidence type="ECO:0000256" key="9">
    <source>
        <dbReference type="SAM" id="Phobius"/>
    </source>
</evidence>
<keyword evidence="4 9" id="KW-0812">Transmembrane</keyword>
<dbReference type="OrthoDB" id="6500128at2759"/>
<name>A0A8H4L6G1_9HYPO</name>
<dbReference type="SMART" id="SM00382">
    <property type="entry name" value="AAA"/>
    <property type="match status" value="1"/>
</dbReference>
<keyword evidence="3" id="KW-1003">Cell membrane</keyword>
<dbReference type="CDD" id="cd18580">
    <property type="entry name" value="ABC_6TM_ABCC_D2"/>
    <property type="match status" value="1"/>
</dbReference>
<evidence type="ECO:0000256" key="1">
    <source>
        <dbReference type="ARBA" id="ARBA00004651"/>
    </source>
</evidence>
<proteinExistence type="predicted"/>
<dbReference type="AlphaFoldDB" id="A0A8H4L6G1"/>
<dbReference type="SUPFAM" id="SSF52540">
    <property type="entry name" value="P-loop containing nucleoside triphosphate hydrolases"/>
    <property type="match status" value="1"/>
</dbReference>
<dbReference type="InterPro" id="IPR003593">
    <property type="entry name" value="AAA+_ATPase"/>
</dbReference>
<reference evidence="12 13" key="1">
    <citation type="submission" date="2020-01" db="EMBL/GenBank/DDBJ databases">
        <title>Identification and distribution of gene clusters putatively required for synthesis of sphingolipid metabolism inhibitors in phylogenetically diverse species of the filamentous fungus Fusarium.</title>
        <authorList>
            <person name="Kim H.-S."/>
            <person name="Busman M."/>
            <person name="Brown D.W."/>
            <person name="Divon H."/>
            <person name="Uhlig S."/>
            <person name="Proctor R.H."/>
        </authorList>
    </citation>
    <scope>NUCLEOTIDE SEQUENCE [LARGE SCALE GENOMIC DNA]</scope>
    <source>
        <strain evidence="12 13">NRRL 20459</strain>
    </source>
</reference>
<dbReference type="PROSITE" id="PS50893">
    <property type="entry name" value="ABC_TRANSPORTER_2"/>
    <property type="match status" value="1"/>
</dbReference>
<dbReference type="Pfam" id="PF00664">
    <property type="entry name" value="ABC_membrane"/>
    <property type="match status" value="1"/>
</dbReference>
<dbReference type="Proteomes" id="UP000554235">
    <property type="component" value="Unassembled WGS sequence"/>
</dbReference>
<keyword evidence="6" id="KW-0067">ATP-binding</keyword>
<evidence type="ECO:0000313" key="13">
    <source>
        <dbReference type="Proteomes" id="UP000554235"/>
    </source>
</evidence>
<dbReference type="PANTHER" id="PTHR24223">
    <property type="entry name" value="ATP-BINDING CASSETTE SUB-FAMILY C"/>
    <property type="match status" value="1"/>
</dbReference>
<dbReference type="InterPro" id="IPR003439">
    <property type="entry name" value="ABC_transporter-like_ATP-bd"/>
</dbReference>
<feature type="domain" description="ABC transmembrane type-1" evidence="11">
    <location>
        <begin position="1"/>
        <end position="177"/>
    </location>
</feature>
<feature type="transmembrane region" description="Helical" evidence="9">
    <location>
        <begin position="119"/>
        <end position="140"/>
    </location>
</feature>
<keyword evidence="7 9" id="KW-1133">Transmembrane helix</keyword>
<dbReference type="InterPro" id="IPR050173">
    <property type="entry name" value="ABC_transporter_C-like"/>
</dbReference>
<dbReference type="InterPro" id="IPR017871">
    <property type="entry name" value="ABC_transporter-like_CS"/>
</dbReference>
<dbReference type="EMBL" id="JAADYS010001589">
    <property type="protein sequence ID" value="KAF4462109.1"/>
    <property type="molecule type" value="Genomic_DNA"/>
</dbReference>
<dbReference type="InterPro" id="IPR027417">
    <property type="entry name" value="P-loop_NTPase"/>
</dbReference>
<dbReference type="SUPFAM" id="SSF90123">
    <property type="entry name" value="ABC transporter transmembrane region"/>
    <property type="match status" value="1"/>
</dbReference>
<dbReference type="Pfam" id="PF00005">
    <property type="entry name" value="ABC_tran"/>
    <property type="match status" value="1"/>
</dbReference>
<evidence type="ECO:0000256" key="6">
    <source>
        <dbReference type="ARBA" id="ARBA00022840"/>
    </source>
</evidence>
<evidence type="ECO:0000256" key="5">
    <source>
        <dbReference type="ARBA" id="ARBA00022741"/>
    </source>
</evidence>
<evidence type="ECO:0000256" key="2">
    <source>
        <dbReference type="ARBA" id="ARBA00022448"/>
    </source>
</evidence>
<evidence type="ECO:0000259" key="11">
    <source>
        <dbReference type="PROSITE" id="PS50929"/>
    </source>
</evidence>
<accession>A0A8H4L6G1</accession>
<comment type="subcellular location">
    <subcellularLocation>
        <location evidence="1">Cell membrane</location>
        <topology evidence="1">Multi-pass membrane protein</topology>
    </subcellularLocation>
</comment>
<comment type="caution">
    <text evidence="12">The sequence shown here is derived from an EMBL/GenBank/DDBJ whole genome shotgun (WGS) entry which is preliminary data.</text>
</comment>
<dbReference type="PANTHER" id="PTHR24223:SF269">
    <property type="entry name" value="ABC MULTIDRUG TRANSPORTER (EUROFUNG)-RELATED"/>
    <property type="match status" value="1"/>
</dbReference>
<evidence type="ECO:0000313" key="12">
    <source>
        <dbReference type="EMBL" id="KAF4462109.1"/>
    </source>
</evidence>
<evidence type="ECO:0000256" key="4">
    <source>
        <dbReference type="ARBA" id="ARBA00022692"/>
    </source>
</evidence>
<gene>
    <name evidence="12" type="ORF">FALBO_11089</name>
</gene>
<keyword evidence="2" id="KW-0813">Transport</keyword>
<dbReference type="InterPro" id="IPR036640">
    <property type="entry name" value="ABC1_TM_sf"/>
</dbReference>
<feature type="domain" description="ABC transporter" evidence="10">
    <location>
        <begin position="214"/>
        <end position="410"/>
    </location>
</feature>
<organism evidence="12 13">
    <name type="scientific">Fusarium albosuccineum</name>
    <dbReference type="NCBI Taxonomy" id="1237068"/>
    <lineage>
        <taxon>Eukaryota</taxon>
        <taxon>Fungi</taxon>
        <taxon>Dikarya</taxon>
        <taxon>Ascomycota</taxon>
        <taxon>Pezizomycotina</taxon>
        <taxon>Sordariomycetes</taxon>
        <taxon>Hypocreomycetidae</taxon>
        <taxon>Hypocreales</taxon>
        <taxon>Nectriaceae</taxon>
        <taxon>Fusarium</taxon>
        <taxon>Fusarium decemcellulare species complex</taxon>
    </lineage>
</organism>
<feature type="transmembrane region" description="Helical" evidence="9">
    <location>
        <begin position="20"/>
        <end position="50"/>
    </location>
</feature>
<dbReference type="GO" id="GO:0140359">
    <property type="term" value="F:ABC-type transporter activity"/>
    <property type="evidence" value="ECO:0007669"/>
    <property type="project" value="InterPro"/>
</dbReference>
<dbReference type="Gene3D" id="3.40.50.300">
    <property type="entry name" value="P-loop containing nucleotide triphosphate hydrolases"/>
    <property type="match status" value="2"/>
</dbReference>
<dbReference type="GO" id="GO:0016887">
    <property type="term" value="F:ATP hydrolysis activity"/>
    <property type="evidence" value="ECO:0007669"/>
    <property type="project" value="InterPro"/>
</dbReference>
<evidence type="ECO:0000256" key="3">
    <source>
        <dbReference type="ARBA" id="ARBA00022475"/>
    </source>
</evidence>
<dbReference type="InterPro" id="IPR011527">
    <property type="entry name" value="ABC1_TM_dom"/>
</dbReference>